<feature type="domain" description="PD-(D/E)XK nuclease-like" evidence="1">
    <location>
        <begin position="10"/>
        <end position="239"/>
    </location>
</feature>
<dbReference type="EMBL" id="ML992670">
    <property type="protein sequence ID" value="KAF2213716.1"/>
    <property type="molecule type" value="Genomic_DNA"/>
</dbReference>
<dbReference type="Proteomes" id="UP000799539">
    <property type="component" value="Unassembled WGS sequence"/>
</dbReference>
<evidence type="ECO:0000313" key="2">
    <source>
        <dbReference type="EMBL" id="KAF2213716.1"/>
    </source>
</evidence>
<reference evidence="2" key="1">
    <citation type="journal article" date="2020" name="Stud. Mycol.">
        <title>101 Dothideomycetes genomes: a test case for predicting lifestyles and emergence of pathogens.</title>
        <authorList>
            <person name="Haridas S."/>
            <person name="Albert R."/>
            <person name="Binder M."/>
            <person name="Bloem J."/>
            <person name="Labutti K."/>
            <person name="Salamov A."/>
            <person name="Andreopoulos B."/>
            <person name="Baker S."/>
            <person name="Barry K."/>
            <person name="Bills G."/>
            <person name="Bluhm B."/>
            <person name="Cannon C."/>
            <person name="Castanera R."/>
            <person name="Culley D."/>
            <person name="Daum C."/>
            <person name="Ezra D."/>
            <person name="Gonzalez J."/>
            <person name="Henrissat B."/>
            <person name="Kuo A."/>
            <person name="Liang C."/>
            <person name="Lipzen A."/>
            <person name="Lutzoni F."/>
            <person name="Magnuson J."/>
            <person name="Mondo S."/>
            <person name="Nolan M."/>
            <person name="Ohm R."/>
            <person name="Pangilinan J."/>
            <person name="Park H.-J."/>
            <person name="Ramirez L."/>
            <person name="Alfaro M."/>
            <person name="Sun H."/>
            <person name="Tritt A."/>
            <person name="Yoshinaga Y."/>
            <person name="Zwiers L.-H."/>
            <person name="Turgeon B."/>
            <person name="Goodwin S."/>
            <person name="Spatafora J."/>
            <person name="Crous P."/>
            <person name="Grigoriev I."/>
        </authorList>
    </citation>
    <scope>NUCLEOTIDE SEQUENCE</scope>
    <source>
        <strain evidence="2">SCOH1-5</strain>
    </source>
</reference>
<keyword evidence="3" id="KW-1185">Reference proteome</keyword>
<dbReference type="OrthoDB" id="4161186at2759"/>
<accession>A0A6A6FJU2</accession>
<sequence>MEETLFHDHATGDAVPALEDVSELVEKTAACKSDGALKSAWNCEVHYPLLEMARKSSRHKQTLRWHNITNASISPRSLVPDLREREKVQSRKVDFGLSLQLPYSVKRHLAQQNLQLNQSDYGPVKYNPIAISIETRLPGEGGLDARAQVSTWAEAQIRRLRVLLQQAGHPQWQELPIPPLPLLFVQGSDWTFWCFEDYVGNGLLYEQGIEFGRTTSVLGTYKVVAGLQVLMSWTTEVWWPWIEEHILKRLVGDVFMNLLK</sequence>
<name>A0A6A6FJU2_9PEZI</name>
<dbReference type="AlphaFoldDB" id="A0A6A6FJU2"/>
<organism evidence="2 3">
    <name type="scientific">Cercospora zeae-maydis SCOH1-5</name>
    <dbReference type="NCBI Taxonomy" id="717836"/>
    <lineage>
        <taxon>Eukaryota</taxon>
        <taxon>Fungi</taxon>
        <taxon>Dikarya</taxon>
        <taxon>Ascomycota</taxon>
        <taxon>Pezizomycotina</taxon>
        <taxon>Dothideomycetes</taxon>
        <taxon>Dothideomycetidae</taxon>
        <taxon>Mycosphaerellales</taxon>
        <taxon>Mycosphaerellaceae</taxon>
        <taxon>Cercospora</taxon>
    </lineage>
</organism>
<dbReference type="InterPro" id="IPR046797">
    <property type="entry name" value="PDDEXK_12"/>
</dbReference>
<evidence type="ECO:0000313" key="3">
    <source>
        <dbReference type="Proteomes" id="UP000799539"/>
    </source>
</evidence>
<evidence type="ECO:0000259" key="1">
    <source>
        <dbReference type="Pfam" id="PF20516"/>
    </source>
</evidence>
<dbReference type="Pfam" id="PF20516">
    <property type="entry name" value="PDDEXK_12"/>
    <property type="match status" value="1"/>
</dbReference>
<protein>
    <recommendedName>
        <fullName evidence="1">PD-(D/E)XK nuclease-like domain-containing protein</fullName>
    </recommendedName>
</protein>
<gene>
    <name evidence="2" type="ORF">CERZMDRAFT_38864</name>
</gene>
<proteinExistence type="predicted"/>